<gene>
    <name evidence="10" type="ORF">ENJ42_01470</name>
</gene>
<organism evidence="10">
    <name type="scientific">Hellea balneolensis</name>
    <dbReference type="NCBI Taxonomy" id="287478"/>
    <lineage>
        <taxon>Bacteria</taxon>
        <taxon>Pseudomonadati</taxon>
        <taxon>Pseudomonadota</taxon>
        <taxon>Alphaproteobacteria</taxon>
        <taxon>Maricaulales</taxon>
        <taxon>Robiginitomaculaceae</taxon>
        <taxon>Hellea</taxon>
    </lineage>
</organism>
<dbReference type="Proteomes" id="UP000885830">
    <property type="component" value="Unassembled WGS sequence"/>
</dbReference>
<dbReference type="GO" id="GO:0004639">
    <property type="term" value="F:phosphoribosylaminoimidazolesuccinocarboxamide synthase activity"/>
    <property type="evidence" value="ECO:0007669"/>
    <property type="project" value="UniProtKB-EC"/>
</dbReference>
<evidence type="ECO:0000313" key="10">
    <source>
        <dbReference type="EMBL" id="HHL42262.1"/>
    </source>
</evidence>
<dbReference type="PROSITE" id="PS01058">
    <property type="entry name" value="SAICAR_SYNTHETASE_2"/>
    <property type="match status" value="1"/>
</dbReference>
<keyword evidence="6" id="KW-0658">Purine biosynthesis</keyword>
<dbReference type="PANTHER" id="PTHR43599:SF3">
    <property type="entry name" value="SI:DKEY-6E2.2"/>
    <property type="match status" value="1"/>
</dbReference>
<keyword evidence="7" id="KW-0067">ATP-binding</keyword>
<evidence type="ECO:0000256" key="7">
    <source>
        <dbReference type="ARBA" id="ARBA00022840"/>
    </source>
</evidence>
<keyword evidence="4 10" id="KW-0436">Ligase</keyword>
<dbReference type="PANTHER" id="PTHR43599">
    <property type="entry name" value="MULTIFUNCTIONAL PROTEIN ADE2"/>
    <property type="match status" value="1"/>
</dbReference>
<feature type="non-terminal residue" evidence="10">
    <location>
        <position position="1"/>
    </location>
</feature>
<dbReference type="SUPFAM" id="SSF56104">
    <property type="entry name" value="SAICAR synthase-like"/>
    <property type="match status" value="1"/>
</dbReference>
<evidence type="ECO:0000256" key="5">
    <source>
        <dbReference type="ARBA" id="ARBA00022741"/>
    </source>
</evidence>
<proteinExistence type="inferred from homology"/>
<dbReference type="GO" id="GO:0005524">
    <property type="term" value="F:ATP binding"/>
    <property type="evidence" value="ECO:0007669"/>
    <property type="project" value="UniProtKB-KW"/>
</dbReference>
<dbReference type="GO" id="GO:0009236">
    <property type="term" value="P:cobalamin biosynthetic process"/>
    <property type="evidence" value="ECO:0007669"/>
    <property type="project" value="InterPro"/>
</dbReference>
<evidence type="ECO:0000256" key="8">
    <source>
        <dbReference type="ARBA" id="ARBA00048475"/>
    </source>
</evidence>
<comment type="caution">
    <text evidence="10">The sequence shown here is derived from an EMBL/GenBank/DDBJ whole genome shotgun (WGS) entry which is preliminary data.</text>
</comment>
<dbReference type="InterPro" id="IPR018236">
    <property type="entry name" value="SAICAR_synthetase_CS"/>
</dbReference>
<dbReference type="InterPro" id="IPR050089">
    <property type="entry name" value="SAICAR_synthetase"/>
</dbReference>
<evidence type="ECO:0000259" key="9">
    <source>
        <dbReference type="Pfam" id="PF01259"/>
    </source>
</evidence>
<evidence type="ECO:0000256" key="3">
    <source>
        <dbReference type="ARBA" id="ARBA00012217"/>
    </source>
</evidence>
<protein>
    <recommendedName>
        <fullName evidence="3">phosphoribosylaminoimidazolesuccinocarboxamide synthase</fullName>
        <ecNumber evidence="3">6.3.2.6</ecNumber>
    </recommendedName>
</protein>
<dbReference type="EC" id="6.3.2.6" evidence="3"/>
<comment type="catalytic activity">
    <reaction evidence="8">
        <text>5-amino-1-(5-phospho-D-ribosyl)imidazole-4-carboxylate + L-aspartate + ATP = (2S)-2-[5-amino-1-(5-phospho-beta-D-ribosyl)imidazole-4-carboxamido]succinate + ADP + phosphate + 2 H(+)</text>
        <dbReference type="Rhea" id="RHEA:22628"/>
        <dbReference type="ChEBI" id="CHEBI:15378"/>
        <dbReference type="ChEBI" id="CHEBI:29991"/>
        <dbReference type="ChEBI" id="CHEBI:30616"/>
        <dbReference type="ChEBI" id="CHEBI:43474"/>
        <dbReference type="ChEBI" id="CHEBI:58443"/>
        <dbReference type="ChEBI" id="CHEBI:77657"/>
        <dbReference type="ChEBI" id="CHEBI:456216"/>
        <dbReference type="EC" id="6.3.2.6"/>
    </reaction>
</comment>
<dbReference type="UniPathway" id="UPA00074">
    <property type="reaction ID" value="UER00131"/>
</dbReference>
<dbReference type="InterPro" id="IPR028923">
    <property type="entry name" value="SAICAR_synt/ADE2_N"/>
</dbReference>
<feature type="domain" description="SAICAR synthetase/ADE2 N-terminal" evidence="9">
    <location>
        <begin position="1"/>
        <end position="180"/>
    </location>
</feature>
<accession>A0A7C5QVA2</accession>
<dbReference type="InterPro" id="IPR033934">
    <property type="entry name" value="SAICAR_synt_PurC"/>
</dbReference>
<comment type="pathway">
    <text evidence="1">Purine metabolism; IMP biosynthesis via de novo pathway; 5-amino-1-(5-phospho-D-ribosyl)imidazole-4-carboxamide from 5-amino-1-(5-phospho-D-ribosyl)imidazole-4-carboxylate: step 1/2.</text>
</comment>
<sequence length="203" mass="22578">IMQNLGEIGVANHFIKRLNMREQLIKKVDIIPLEVICRNTAAGSICKMLGLKEGDKLPRAIVEFCYKDDALGDPLVSEEHILAFDWASPSEINELIATTLRVNDYLSGLFRAIGIKLVDFKLEFGRHVDENGNMSILLADEISPDSCRLWDVDTGKKLDKDRFRQDLGGVTDAYNEIATRFGLIRPSSGSGPKLSVVRNGDDT</sequence>
<reference evidence="10" key="1">
    <citation type="journal article" date="2020" name="mSystems">
        <title>Genome- and Community-Level Interaction Insights into Carbon Utilization and Element Cycling Functions of Hydrothermarchaeota in Hydrothermal Sediment.</title>
        <authorList>
            <person name="Zhou Z."/>
            <person name="Liu Y."/>
            <person name="Xu W."/>
            <person name="Pan J."/>
            <person name="Luo Z.H."/>
            <person name="Li M."/>
        </authorList>
    </citation>
    <scope>NUCLEOTIDE SEQUENCE [LARGE SCALE GENOMIC DNA]</scope>
    <source>
        <strain evidence="10">HyVt-485</strain>
    </source>
</reference>
<dbReference type="GO" id="GO:0005829">
    <property type="term" value="C:cytosol"/>
    <property type="evidence" value="ECO:0007669"/>
    <property type="project" value="TreeGrafter"/>
</dbReference>
<dbReference type="Gene3D" id="3.30.470.20">
    <property type="entry name" value="ATP-grasp fold, B domain"/>
    <property type="match status" value="1"/>
</dbReference>
<evidence type="ECO:0000256" key="4">
    <source>
        <dbReference type="ARBA" id="ARBA00022598"/>
    </source>
</evidence>
<dbReference type="GO" id="GO:0006189">
    <property type="term" value="P:'de novo' IMP biosynthetic process"/>
    <property type="evidence" value="ECO:0007669"/>
    <property type="project" value="UniProtKB-UniPathway"/>
</dbReference>
<evidence type="ECO:0000256" key="1">
    <source>
        <dbReference type="ARBA" id="ARBA00004672"/>
    </source>
</evidence>
<dbReference type="Pfam" id="PF01259">
    <property type="entry name" value="SAICAR_synt"/>
    <property type="match status" value="1"/>
</dbReference>
<comment type="similarity">
    <text evidence="2">Belongs to the SAICAR synthetase family.</text>
</comment>
<dbReference type="AlphaFoldDB" id="A0A7C5QVA2"/>
<evidence type="ECO:0000256" key="2">
    <source>
        <dbReference type="ARBA" id="ARBA00010190"/>
    </source>
</evidence>
<dbReference type="Gene3D" id="3.30.200.20">
    <property type="entry name" value="Phosphorylase Kinase, domain 1"/>
    <property type="match status" value="1"/>
</dbReference>
<name>A0A7C5QVA2_9PROT</name>
<dbReference type="CDD" id="cd01415">
    <property type="entry name" value="SAICAR_synt_PurC"/>
    <property type="match status" value="1"/>
</dbReference>
<evidence type="ECO:0000256" key="6">
    <source>
        <dbReference type="ARBA" id="ARBA00022755"/>
    </source>
</evidence>
<dbReference type="FunFam" id="3.30.470.20:FF:000006">
    <property type="entry name" value="Phosphoribosylaminoimidazole-succinocarboxamide synthase"/>
    <property type="match status" value="1"/>
</dbReference>
<keyword evidence="5" id="KW-0547">Nucleotide-binding</keyword>
<dbReference type="PROSITE" id="PS01057">
    <property type="entry name" value="SAICAR_SYNTHETASE_1"/>
    <property type="match status" value="1"/>
</dbReference>
<dbReference type="EMBL" id="DRMJ01000067">
    <property type="protein sequence ID" value="HHL42262.1"/>
    <property type="molecule type" value="Genomic_DNA"/>
</dbReference>